<dbReference type="AlphaFoldDB" id="M4F352"/>
<dbReference type="GO" id="GO:0004497">
    <property type="term" value="F:monooxygenase activity"/>
    <property type="evidence" value="ECO:0007669"/>
    <property type="project" value="UniProtKB-KW"/>
</dbReference>
<evidence type="ECO:0000256" key="8">
    <source>
        <dbReference type="PIRSR" id="PIRSR602401-1"/>
    </source>
</evidence>
<evidence type="ECO:0000256" key="4">
    <source>
        <dbReference type="ARBA" id="ARBA00022723"/>
    </source>
</evidence>
<dbReference type="GO" id="GO:0020037">
    <property type="term" value="F:heme binding"/>
    <property type="evidence" value="ECO:0007669"/>
    <property type="project" value="InterPro"/>
</dbReference>
<evidence type="ECO:0000256" key="3">
    <source>
        <dbReference type="ARBA" id="ARBA00022617"/>
    </source>
</evidence>
<reference evidence="10 11" key="2">
    <citation type="journal article" date="2018" name="Hortic Res">
        <title>Improved Brassica rapa reference genome by single-molecule sequencing and chromosome conformation capture technologies.</title>
        <authorList>
            <person name="Zhang L."/>
            <person name="Cai X."/>
            <person name="Wu J."/>
            <person name="Liu M."/>
            <person name="Grob S."/>
            <person name="Cheng F."/>
            <person name="Liang J."/>
            <person name="Cai C."/>
            <person name="Liu Z."/>
            <person name="Liu B."/>
            <person name="Wang F."/>
            <person name="Li S."/>
            <person name="Liu F."/>
            <person name="Li X."/>
            <person name="Cheng L."/>
            <person name="Yang W."/>
            <person name="Li M.H."/>
            <person name="Grossniklaus U."/>
            <person name="Zheng H."/>
            <person name="Wang X."/>
        </authorList>
    </citation>
    <scope>NUCLEOTIDE SEQUENCE [LARGE SCALE GENOMIC DNA]</scope>
    <source>
        <strain evidence="10 11">cv. Chiifu-401-42</strain>
    </source>
</reference>
<dbReference type="eggNOG" id="KOG0157">
    <property type="taxonomic scope" value="Eukaryota"/>
</dbReference>
<comment type="similarity">
    <text evidence="2 9">Belongs to the cytochrome P450 family.</text>
</comment>
<dbReference type="EnsemblPlants" id="Bra035502.1">
    <property type="protein sequence ID" value="Bra035502.1-P"/>
    <property type="gene ID" value="Bra035502"/>
</dbReference>
<dbReference type="SUPFAM" id="SSF48264">
    <property type="entry name" value="Cytochrome P450"/>
    <property type="match status" value="1"/>
</dbReference>
<proteinExistence type="inferred from homology"/>
<organism evidence="10 11">
    <name type="scientific">Brassica campestris</name>
    <name type="common">Field mustard</name>
    <dbReference type="NCBI Taxonomy" id="3711"/>
    <lineage>
        <taxon>Eukaryota</taxon>
        <taxon>Viridiplantae</taxon>
        <taxon>Streptophyta</taxon>
        <taxon>Embryophyta</taxon>
        <taxon>Tracheophyta</taxon>
        <taxon>Spermatophyta</taxon>
        <taxon>Magnoliopsida</taxon>
        <taxon>eudicotyledons</taxon>
        <taxon>Gunneridae</taxon>
        <taxon>Pentapetalae</taxon>
        <taxon>rosids</taxon>
        <taxon>malvids</taxon>
        <taxon>Brassicales</taxon>
        <taxon>Brassicaceae</taxon>
        <taxon>Brassiceae</taxon>
        <taxon>Brassica</taxon>
    </lineage>
</organism>
<evidence type="ECO:0000313" key="10">
    <source>
        <dbReference type="EnsemblPlants" id="Bra035502.1-P"/>
    </source>
</evidence>
<evidence type="ECO:0000256" key="9">
    <source>
        <dbReference type="RuleBase" id="RU000461"/>
    </source>
</evidence>
<evidence type="ECO:0000256" key="2">
    <source>
        <dbReference type="ARBA" id="ARBA00010617"/>
    </source>
</evidence>
<dbReference type="Gramene" id="Bra035502.1">
    <property type="protein sequence ID" value="Bra035502.1-P"/>
    <property type="gene ID" value="Bra035502"/>
</dbReference>
<reference evidence="10 11" key="1">
    <citation type="journal article" date="2011" name="Nat. Genet.">
        <title>The genome of the mesopolyploid crop species Brassica rapa.</title>
        <authorList>
            <consortium name="Brassica rapa Genome Sequencing Project Consortium"/>
            <person name="Wang X."/>
            <person name="Wang H."/>
            <person name="Wang J."/>
            <person name="Sun R."/>
            <person name="Wu J."/>
            <person name="Liu S."/>
            <person name="Bai Y."/>
            <person name="Mun J.H."/>
            <person name="Bancroft I."/>
            <person name="Cheng F."/>
            <person name="Huang S."/>
            <person name="Li X."/>
            <person name="Hua W."/>
            <person name="Wang J."/>
            <person name="Wang X."/>
            <person name="Freeling M."/>
            <person name="Pires J.C."/>
            <person name="Paterson A.H."/>
            <person name="Chalhoub B."/>
            <person name="Wang B."/>
            <person name="Hayward A."/>
            <person name="Sharpe A.G."/>
            <person name="Park B.S."/>
            <person name="Weisshaar B."/>
            <person name="Liu B."/>
            <person name="Li B."/>
            <person name="Liu B."/>
            <person name="Tong C."/>
            <person name="Song C."/>
            <person name="Duran C."/>
            <person name="Peng C."/>
            <person name="Geng C."/>
            <person name="Koh C."/>
            <person name="Lin C."/>
            <person name="Edwards D."/>
            <person name="Mu D."/>
            <person name="Shen D."/>
            <person name="Soumpourou E."/>
            <person name="Li F."/>
            <person name="Fraser F."/>
            <person name="Conant G."/>
            <person name="Lassalle G."/>
            <person name="King G.J."/>
            <person name="Bonnema G."/>
            <person name="Tang H."/>
            <person name="Wang H."/>
            <person name="Belcram H."/>
            <person name="Zhou H."/>
            <person name="Hirakawa H."/>
            <person name="Abe H."/>
            <person name="Guo H."/>
            <person name="Wang H."/>
            <person name="Jin H."/>
            <person name="Parkin I.A."/>
            <person name="Batley J."/>
            <person name="Kim J.S."/>
            <person name="Just J."/>
            <person name="Li J."/>
            <person name="Xu J."/>
            <person name="Deng J."/>
            <person name="Kim J.A."/>
            <person name="Li J."/>
            <person name="Yu J."/>
            <person name="Meng J."/>
            <person name="Wang J."/>
            <person name="Min J."/>
            <person name="Poulain J."/>
            <person name="Wang J."/>
            <person name="Hatakeyama K."/>
            <person name="Wu K."/>
            <person name="Wang L."/>
            <person name="Fang L."/>
            <person name="Trick M."/>
            <person name="Links M.G."/>
            <person name="Zhao M."/>
            <person name="Jin M."/>
            <person name="Ramchiary N."/>
            <person name="Drou N."/>
            <person name="Berkman P.J."/>
            <person name="Cai Q."/>
            <person name="Huang Q."/>
            <person name="Li R."/>
            <person name="Tabata S."/>
            <person name="Cheng S."/>
            <person name="Zhang S."/>
            <person name="Zhang S."/>
            <person name="Huang S."/>
            <person name="Sato S."/>
            <person name="Sun S."/>
            <person name="Kwon S.J."/>
            <person name="Choi S.R."/>
            <person name="Lee T.H."/>
            <person name="Fan W."/>
            <person name="Zhao X."/>
            <person name="Tan X."/>
            <person name="Xu X."/>
            <person name="Wang Y."/>
            <person name="Qiu Y."/>
            <person name="Yin Y."/>
            <person name="Li Y."/>
            <person name="Du Y."/>
            <person name="Liao Y."/>
            <person name="Lim Y."/>
            <person name="Narusaka Y."/>
            <person name="Wang Y."/>
            <person name="Wang Z."/>
            <person name="Li Z."/>
            <person name="Wang Z."/>
            <person name="Xiong Z."/>
            <person name="Zhang Z."/>
        </authorList>
    </citation>
    <scope>NUCLEOTIDE SEQUENCE [LARGE SCALE GENOMIC DNA]</scope>
    <source>
        <strain evidence="10 11">cv. Chiifu-401-42</strain>
    </source>
</reference>
<dbReference type="InterPro" id="IPR001128">
    <property type="entry name" value="Cyt_P450"/>
</dbReference>
<protein>
    <recommendedName>
        <fullName evidence="12">Cytochrome P450</fullName>
    </recommendedName>
</protein>
<dbReference type="HOGENOM" id="CLU_001570_27_2_1"/>
<evidence type="ECO:0000256" key="5">
    <source>
        <dbReference type="ARBA" id="ARBA00023002"/>
    </source>
</evidence>
<keyword evidence="3 8" id="KW-0349">Heme</keyword>
<evidence type="ECO:0000313" key="11">
    <source>
        <dbReference type="Proteomes" id="UP000011750"/>
    </source>
</evidence>
<accession>M4F352</accession>
<keyword evidence="11" id="KW-1185">Reference proteome</keyword>
<reference evidence="10" key="3">
    <citation type="submission" date="2023-03" db="UniProtKB">
        <authorList>
            <consortium name="EnsemblPlants"/>
        </authorList>
    </citation>
    <scope>IDENTIFICATION</scope>
    <source>
        <strain evidence="10">cv. Chiifu-401-42</strain>
    </source>
</reference>
<sequence>MLPGLLVHINRIYDAITELLEASNMTFCFKGPWLSGTDILITVDPANIRYILSSNFDNYPKGMEFKQIFEVLGDSIFNVDSELWEDMRNSSHAIFSHQDFQRFWVNTSVSKLNQGLVPILENAVEKNIIVDLQDLFHRFLFDTSSILITGYDPGCLSIEMPKVNFSDAVDGVADGLFYRHAKPVLFWKLQYWIGVGVEKSMRRGIAVFDEMLQKIISAKREEIKIHGIRDSEGEAMDVLTYYMTIDTTKYKHLKPSNDKFIRDTILGVLIAAKDTTSSALSWFFWLLSKNPEAMIKIRQEINNKMPKFNPADLDKLVYLDGAVCETLRLYPSVPFNHKSPAKPDVLPTGHRVDDNWKIVISIYALGRMKSVWGDDAEDFRPERWISDNGMLRHEPSHKFLAFSAGPRSCLGKKLTFLQIKTVAVKIIQKYEIEVVEGQKSEPVPSVLLRMQHGLKVSVTRM</sequence>
<evidence type="ECO:0000256" key="1">
    <source>
        <dbReference type="ARBA" id="ARBA00001971"/>
    </source>
</evidence>
<dbReference type="PROSITE" id="PS00086">
    <property type="entry name" value="CYTOCHROME_P450"/>
    <property type="match status" value="1"/>
</dbReference>
<keyword evidence="5 9" id="KW-0560">Oxidoreductase</keyword>
<evidence type="ECO:0000256" key="7">
    <source>
        <dbReference type="ARBA" id="ARBA00023033"/>
    </source>
</evidence>
<dbReference type="STRING" id="51351.M4F352"/>
<dbReference type="InterPro" id="IPR017972">
    <property type="entry name" value="Cyt_P450_CS"/>
</dbReference>
<dbReference type="Proteomes" id="UP000011750">
    <property type="component" value="Chromosome A08"/>
</dbReference>
<dbReference type="GO" id="GO:0006629">
    <property type="term" value="P:lipid metabolic process"/>
    <property type="evidence" value="ECO:0007669"/>
    <property type="project" value="UniProtKB-ARBA"/>
</dbReference>
<dbReference type="GO" id="GO:0016705">
    <property type="term" value="F:oxidoreductase activity, acting on paired donors, with incorporation or reduction of molecular oxygen"/>
    <property type="evidence" value="ECO:0007669"/>
    <property type="project" value="InterPro"/>
</dbReference>
<dbReference type="InParanoid" id="M4F352"/>
<dbReference type="PRINTS" id="PR00385">
    <property type="entry name" value="P450"/>
</dbReference>
<keyword evidence="4 8" id="KW-0479">Metal-binding</keyword>
<dbReference type="InterPro" id="IPR036396">
    <property type="entry name" value="Cyt_P450_sf"/>
</dbReference>
<dbReference type="CDD" id="cd11064">
    <property type="entry name" value="CYP86A"/>
    <property type="match status" value="1"/>
</dbReference>
<feature type="binding site" description="axial binding residue" evidence="8">
    <location>
        <position position="409"/>
    </location>
    <ligand>
        <name>heme</name>
        <dbReference type="ChEBI" id="CHEBI:30413"/>
    </ligand>
    <ligandPart>
        <name>Fe</name>
        <dbReference type="ChEBI" id="CHEBI:18248"/>
    </ligandPart>
</feature>
<dbReference type="OMA" id="APMGIRN"/>
<dbReference type="Pfam" id="PF00067">
    <property type="entry name" value="p450"/>
    <property type="match status" value="1"/>
</dbReference>
<keyword evidence="7 9" id="KW-0503">Monooxygenase</keyword>
<dbReference type="PRINTS" id="PR00463">
    <property type="entry name" value="EP450I"/>
</dbReference>
<dbReference type="GO" id="GO:0005506">
    <property type="term" value="F:iron ion binding"/>
    <property type="evidence" value="ECO:0007669"/>
    <property type="project" value="InterPro"/>
</dbReference>
<dbReference type="Gene3D" id="1.10.630.10">
    <property type="entry name" value="Cytochrome P450"/>
    <property type="match status" value="1"/>
</dbReference>
<dbReference type="InterPro" id="IPR002401">
    <property type="entry name" value="Cyt_P450_E_grp-I"/>
</dbReference>
<keyword evidence="6 8" id="KW-0408">Iron</keyword>
<evidence type="ECO:0000256" key="6">
    <source>
        <dbReference type="ARBA" id="ARBA00023004"/>
    </source>
</evidence>
<dbReference type="PANTHER" id="PTHR24296">
    <property type="entry name" value="CYTOCHROME P450"/>
    <property type="match status" value="1"/>
</dbReference>
<name>M4F352_BRACM</name>
<comment type="cofactor">
    <cofactor evidence="1 8">
        <name>heme</name>
        <dbReference type="ChEBI" id="CHEBI:30413"/>
    </cofactor>
</comment>
<evidence type="ECO:0008006" key="12">
    <source>
        <dbReference type="Google" id="ProtNLM"/>
    </source>
</evidence>